<sequence length="494" mass="54760">MVDLSQRVPSDTPLHNDQIFHAHTSQFNSQSNNLIMPSHSSFYEFFSPEFPDLTSIRGDTSDNCNSIFLHESNSGDLTFPSCSSPLVISEPLSQNSDSPEVLASVVVNELSSLSPSYMNGRCQDDDILSKSVNIALLDNTHSSSGYYNQSYENGAYDIIHSSSNSFDNDLHQCSRSQAPQTHGISYATLEAYNPQYENMSMDNPCWDNNNTSSIFQSQEQENNYNIKSEESNGMRLLSSINTHSINGNDQKFMPNANIPIPAISSTSSIVTSTTNSISSIEYSRSIYSDTDRDTSCISPTINDSSFNSDQSMSSSPRNIEPLRKFASIRNKNSECVNCFTKTTSLWRRDGSGSSICNACGLYFKLHGVDRPLQYRKDHIQTRKRKPNSAPKSKKKCANRAKAVTTKDPNQRKSHEASSTSIFRSPPPPPQNRQNYSQSPPQVVMTPLGLGLGFDPATINLSNLTLPNRNYTRRRLRINDNLGGGGGGDKQSQKK</sequence>
<dbReference type="SUPFAM" id="SSF57716">
    <property type="entry name" value="Glucocorticoid receptor-like (DNA-binding domain)"/>
    <property type="match status" value="1"/>
</dbReference>
<dbReference type="Pfam" id="PF00320">
    <property type="entry name" value="GATA"/>
    <property type="match status" value="1"/>
</dbReference>
<evidence type="ECO:0000256" key="2">
    <source>
        <dbReference type="ARBA" id="ARBA00022723"/>
    </source>
</evidence>
<dbReference type="InterPro" id="IPR000679">
    <property type="entry name" value="Znf_GATA"/>
</dbReference>
<feature type="region of interest" description="Disordered" evidence="9">
    <location>
        <begin position="377"/>
        <end position="443"/>
    </location>
</feature>
<evidence type="ECO:0000256" key="9">
    <source>
        <dbReference type="SAM" id="MobiDB-lite"/>
    </source>
</evidence>
<dbReference type="GO" id="GO:0000122">
    <property type="term" value="P:negative regulation of transcription by RNA polymerase II"/>
    <property type="evidence" value="ECO:0007669"/>
    <property type="project" value="TreeGrafter"/>
</dbReference>
<dbReference type="PROSITE" id="PS50114">
    <property type="entry name" value="GATA_ZN_FINGER_2"/>
    <property type="match status" value="1"/>
</dbReference>
<dbReference type="GO" id="GO:0045944">
    <property type="term" value="P:positive regulation of transcription by RNA polymerase II"/>
    <property type="evidence" value="ECO:0007669"/>
    <property type="project" value="TreeGrafter"/>
</dbReference>
<keyword evidence="5" id="KW-0805">Transcription regulation</keyword>
<dbReference type="CDD" id="cd00202">
    <property type="entry name" value="ZnF_GATA"/>
    <property type="match status" value="1"/>
</dbReference>
<keyword evidence="2" id="KW-0479">Metal-binding</keyword>
<dbReference type="KEGG" id="lsm:121114932"/>
<accession>A0A0K2UWW7</accession>
<dbReference type="SMART" id="SM00401">
    <property type="entry name" value="ZnF_GATA"/>
    <property type="match status" value="1"/>
</dbReference>
<dbReference type="PROSITE" id="PS00344">
    <property type="entry name" value="GATA_ZN_FINGER_1"/>
    <property type="match status" value="1"/>
</dbReference>
<name>A0A0K2UWW7_LEPSM</name>
<organism evidence="11">
    <name type="scientific">Lepeophtheirus salmonis</name>
    <name type="common">Salmon louse</name>
    <name type="synonym">Caligus salmonis</name>
    <dbReference type="NCBI Taxonomy" id="72036"/>
    <lineage>
        <taxon>Eukaryota</taxon>
        <taxon>Metazoa</taxon>
        <taxon>Ecdysozoa</taxon>
        <taxon>Arthropoda</taxon>
        <taxon>Crustacea</taxon>
        <taxon>Multicrustacea</taxon>
        <taxon>Hexanauplia</taxon>
        <taxon>Copepoda</taxon>
        <taxon>Siphonostomatoida</taxon>
        <taxon>Caligidae</taxon>
        <taxon>Lepeophtheirus</taxon>
    </lineage>
</organism>
<keyword evidence="7" id="KW-0539">Nucleus</keyword>
<dbReference type="InterPro" id="IPR013088">
    <property type="entry name" value="Znf_NHR/GATA"/>
</dbReference>
<dbReference type="Gene3D" id="3.30.50.10">
    <property type="entry name" value="Erythroid Transcription Factor GATA-1, subunit A"/>
    <property type="match status" value="1"/>
</dbReference>
<dbReference type="PANTHER" id="PTHR10071">
    <property type="entry name" value="TRANSCRIPTION FACTOR GATA FAMILY MEMBER"/>
    <property type="match status" value="1"/>
</dbReference>
<comment type="subcellular location">
    <subcellularLocation>
        <location evidence="1">Nucleus</location>
    </subcellularLocation>
</comment>
<dbReference type="GO" id="GO:0000981">
    <property type="term" value="F:DNA-binding transcription factor activity, RNA polymerase II-specific"/>
    <property type="evidence" value="ECO:0007669"/>
    <property type="project" value="TreeGrafter"/>
</dbReference>
<dbReference type="InterPro" id="IPR039355">
    <property type="entry name" value="Transcription_factor_GATA"/>
</dbReference>
<dbReference type="RefSeq" id="XP_040564981.1">
    <property type="nucleotide sequence ID" value="XM_040709047.2"/>
</dbReference>
<dbReference type="GO" id="GO:0045165">
    <property type="term" value="P:cell fate commitment"/>
    <property type="evidence" value="ECO:0007669"/>
    <property type="project" value="TreeGrafter"/>
</dbReference>
<evidence type="ECO:0000313" key="11">
    <source>
        <dbReference type="EMBL" id="CDW42362.1"/>
    </source>
</evidence>
<dbReference type="OrthoDB" id="2162994at2759"/>
<feature type="domain" description="GATA-type" evidence="10">
    <location>
        <begin position="329"/>
        <end position="382"/>
    </location>
</feature>
<dbReference type="GO" id="GO:0005634">
    <property type="term" value="C:nucleus"/>
    <property type="evidence" value="ECO:0007669"/>
    <property type="project" value="UniProtKB-SubCell"/>
</dbReference>
<dbReference type="AlphaFoldDB" id="A0A0K2UWW7"/>
<dbReference type="RefSeq" id="XP_040564980.1">
    <property type="nucleotide sequence ID" value="XM_040709046.2"/>
</dbReference>
<evidence type="ECO:0000256" key="5">
    <source>
        <dbReference type="ARBA" id="ARBA00023015"/>
    </source>
</evidence>
<evidence type="ECO:0000256" key="7">
    <source>
        <dbReference type="ARBA" id="ARBA00023242"/>
    </source>
</evidence>
<dbReference type="GO" id="GO:0000978">
    <property type="term" value="F:RNA polymerase II cis-regulatory region sequence-specific DNA binding"/>
    <property type="evidence" value="ECO:0007669"/>
    <property type="project" value="TreeGrafter"/>
</dbReference>
<dbReference type="GO" id="GO:0008270">
    <property type="term" value="F:zinc ion binding"/>
    <property type="evidence" value="ECO:0007669"/>
    <property type="project" value="UniProtKB-KW"/>
</dbReference>
<dbReference type="PRINTS" id="PR00619">
    <property type="entry name" value="GATAZNFINGER"/>
</dbReference>
<reference evidence="11" key="1">
    <citation type="submission" date="2014-05" db="EMBL/GenBank/DDBJ databases">
        <authorList>
            <person name="Chronopoulou M."/>
        </authorList>
    </citation>
    <scope>NUCLEOTIDE SEQUENCE</scope>
    <source>
        <tissue evidence="11">Whole organism</tissue>
    </source>
</reference>
<feature type="compositionally biased region" description="Low complexity" evidence="9">
    <location>
        <begin position="431"/>
        <end position="441"/>
    </location>
</feature>
<evidence type="ECO:0000259" key="10">
    <source>
        <dbReference type="PROSITE" id="PS50114"/>
    </source>
</evidence>
<protein>
    <submittedName>
        <fullName evidence="11">Putative LOC100651088 [Bombus terrestris]</fullName>
    </submittedName>
</protein>
<evidence type="ECO:0000256" key="6">
    <source>
        <dbReference type="ARBA" id="ARBA00023163"/>
    </source>
</evidence>
<evidence type="ECO:0000256" key="8">
    <source>
        <dbReference type="PROSITE-ProRule" id="PRU00094"/>
    </source>
</evidence>
<keyword evidence="3 8" id="KW-0863">Zinc-finger</keyword>
<evidence type="ECO:0000256" key="1">
    <source>
        <dbReference type="ARBA" id="ARBA00004123"/>
    </source>
</evidence>
<dbReference type="GeneID" id="121114932"/>
<evidence type="ECO:0000256" key="3">
    <source>
        <dbReference type="ARBA" id="ARBA00022771"/>
    </source>
</evidence>
<proteinExistence type="predicted"/>
<feature type="compositionally biased region" description="Basic residues" evidence="9">
    <location>
        <begin position="381"/>
        <end position="398"/>
    </location>
</feature>
<dbReference type="PANTHER" id="PTHR10071:SF337">
    <property type="entry name" value="GATA-BINDING FACTOR A"/>
    <property type="match status" value="1"/>
</dbReference>
<evidence type="ECO:0000256" key="4">
    <source>
        <dbReference type="ARBA" id="ARBA00022833"/>
    </source>
</evidence>
<dbReference type="EMBL" id="HACA01025001">
    <property type="protein sequence ID" value="CDW42362.1"/>
    <property type="molecule type" value="Transcribed_RNA"/>
</dbReference>
<keyword evidence="4" id="KW-0862">Zinc</keyword>
<keyword evidence="6" id="KW-0804">Transcription</keyword>